<dbReference type="OMA" id="DRKHRKF"/>
<feature type="region of interest" description="Disordered" evidence="1">
    <location>
        <begin position="288"/>
        <end position="307"/>
    </location>
</feature>
<organism evidence="2 3">
    <name type="scientific">Serendipita indica (strain DSM 11827)</name>
    <name type="common">Root endophyte fungus</name>
    <name type="synonym">Piriformospora indica</name>
    <dbReference type="NCBI Taxonomy" id="1109443"/>
    <lineage>
        <taxon>Eukaryota</taxon>
        <taxon>Fungi</taxon>
        <taxon>Dikarya</taxon>
        <taxon>Basidiomycota</taxon>
        <taxon>Agaricomycotina</taxon>
        <taxon>Agaricomycetes</taxon>
        <taxon>Sebacinales</taxon>
        <taxon>Serendipitaceae</taxon>
        <taxon>Serendipita</taxon>
    </lineage>
</organism>
<feature type="region of interest" description="Disordered" evidence="1">
    <location>
        <begin position="1"/>
        <end position="65"/>
    </location>
</feature>
<dbReference type="STRING" id="1109443.G4TX98"/>
<dbReference type="AlphaFoldDB" id="G4TX98"/>
<evidence type="ECO:0000313" key="2">
    <source>
        <dbReference type="EMBL" id="CCA75941.1"/>
    </source>
</evidence>
<dbReference type="CDD" id="cd00027">
    <property type="entry name" value="BRCT"/>
    <property type="match status" value="1"/>
</dbReference>
<dbReference type="SUPFAM" id="SSF52113">
    <property type="entry name" value="BRCT domain"/>
    <property type="match status" value="1"/>
</dbReference>
<gene>
    <name evidence="2" type="ORF">PIIN_09937</name>
</gene>
<accession>G4TX98</accession>
<sequence>MATIVHRQALAPRPVNDSTPQRLSGSAGPGSSHSLKRAREDDGEDVVASRGSAKRSRASLDNISDTLRAIAPETKIAALELTPRPMKPAHTVAKVDKQADRTTEDKLTKGNRTSSKKTREEKEKSHAARLAAEEEFSSKYRSAFPSWKFYFDGVPTAAVATATKRIESLGAVVSTVLSKEVTHFIIPTKLEKENGKSQKSLVVPKTTTTLRSPFELKISPDAVEKAKQWGLKMWDIAKLESVLDRTLARPSKSEPTTTTTAATHTASQKLALASVAPKNPYGTLGVSKAPKAQGHGGTWHLPPPSKRPNAASASLASLLATEKATNMTLERDPNSRRHDYTYFNKLAAFLIVDSTNIDYQGVGRLEFEASKPTVTLPLKLSFGGPGVNENRSAFVAAHKGQNGHLDYPILYMDHRMRCPFQPYNQRVEQKERRADARDKAYVEDRQQIIRYVRAYKRHNESLNRTVDLQQLVSEAIAALSPATGETPSKANVTAKLDGHAPASTNPDKDRASGFMRSTANQESLASMASVTSLSAATGVPTTMSHPTTGYSFSQSGGSWTKHVGAGGIVPNFSGVRHATQVVMNRGAFAAEAAPEAPVLIARTKTADDLTVKAARTGGDPTSIRRTKSLATIQKTKESQPVPTKEAEKKQLGLCECCKDNTSRWPSHRHRKYACDPRRWGEVDAMAKKLRRYRKSDWEGINQYRENLRLQIFAAHGRPLDGNDATPGEMFTRSIPHPFISRRVISHSRLAKSISIAEAVALDSTPATGKARYPSSAMKTPIKPIQIHGCEVTDLTISTSTAAVAAPSDLGTSTNNATTDGMTEPGTIETMALTTTATTTTSVASSTPSEIVTEVVFERPHGRVVRKQATPLPDRKWTERDLPSVGSDTPLVALAARGGWTSELEDDEDRRVVLE</sequence>
<reference evidence="2 3" key="1">
    <citation type="journal article" date="2011" name="PLoS Pathog.">
        <title>Endophytic Life Strategies Decoded by Genome and Transcriptome Analyses of the Mutualistic Root Symbiont Piriformospora indica.</title>
        <authorList>
            <person name="Zuccaro A."/>
            <person name="Lahrmann U."/>
            <person name="Guldener U."/>
            <person name="Langen G."/>
            <person name="Pfiffi S."/>
            <person name="Biedenkopf D."/>
            <person name="Wong P."/>
            <person name="Samans B."/>
            <person name="Grimm C."/>
            <person name="Basiewicz M."/>
            <person name="Murat C."/>
            <person name="Martin F."/>
            <person name="Kogel K.H."/>
        </authorList>
    </citation>
    <scope>NUCLEOTIDE SEQUENCE [LARGE SCALE GENOMIC DNA]</scope>
    <source>
        <strain evidence="2 3">DSM 11827</strain>
    </source>
</reference>
<dbReference type="InterPro" id="IPR036420">
    <property type="entry name" value="BRCT_dom_sf"/>
</dbReference>
<evidence type="ECO:0000313" key="3">
    <source>
        <dbReference type="Proteomes" id="UP000007148"/>
    </source>
</evidence>
<feature type="compositionally biased region" description="Polar residues" evidence="1">
    <location>
        <begin position="16"/>
        <end position="33"/>
    </location>
</feature>
<dbReference type="OrthoDB" id="3176866at2759"/>
<evidence type="ECO:0000256" key="1">
    <source>
        <dbReference type="SAM" id="MobiDB-lite"/>
    </source>
</evidence>
<dbReference type="InParanoid" id="G4TX98"/>
<dbReference type="eggNOG" id="KOG4139">
    <property type="taxonomic scope" value="Eukaryota"/>
</dbReference>
<name>G4TX98_SERID</name>
<feature type="compositionally biased region" description="Basic and acidic residues" evidence="1">
    <location>
        <begin position="117"/>
        <end position="126"/>
    </location>
</feature>
<protein>
    <submittedName>
        <fullName evidence="2">Uncharacterized protein</fullName>
    </submittedName>
</protein>
<dbReference type="EMBL" id="CAFZ01000559">
    <property type="protein sequence ID" value="CCA75941.1"/>
    <property type="molecule type" value="Genomic_DNA"/>
</dbReference>
<comment type="caution">
    <text evidence="2">The sequence shown here is derived from an EMBL/GenBank/DDBJ whole genome shotgun (WGS) entry which is preliminary data.</text>
</comment>
<feature type="region of interest" description="Disordered" evidence="1">
    <location>
        <begin position="79"/>
        <end position="129"/>
    </location>
</feature>
<keyword evidence="3" id="KW-1185">Reference proteome</keyword>
<feature type="compositionally biased region" description="Basic and acidic residues" evidence="1">
    <location>
        <begin position="93"/>
        <end position="108"/>
    </location>
</feature>
<dbReference type="Proteomes" id="UP000007148">
    <property type="component" value="Unassembled WGS sequence"/>
</dbReference>
<dbReference type="HOGENOM" id="CLU_318344_0_0_1"/>
<proteinExistence type="predicted"/>